<dbReference type="Proteomes" id="UP000237438">
    <property type="component" value="Unassembled WGS sequence"/>
</dbReference>
<dbReference type="InterPro" id="IPR024789">
    <property type="entry name" value="APC4"/>
</dbReference>
<protein>
    <recommendedName>
        <fullName evidence="1">Anaphase-promoting complex subunit 4</fullName>
    </recommendedName>
</protein>
<feature type="non-terminal residue" evidence="8">
    <location>
        <position position="792"/>
    </location>
</feature>
<proteinExistence type="predicted"/>
<dbReference type="Pfam" id="PF12894">
    <property type="entry name" value="ANAPC4_WD40"/>
    <property type="match status" value="1"/>
</dbReference>
<dbReference type="EMBL" id="PEDP01001037">
    <property type="protein sequence ID" value="POS84396.1"/>
    <property type="molecule type" value="Genomic_DNA"/>
</dbReference>
<evidence type="ECO:0000259" key="7">
    <source>
        <dbReference type="Pfam" id="PF12896"/>
    </source>
</evidence>
<accession>A0A2S4PQU6</accession>
<dbReference type="Gene3D" id="2.130.10.10">
    <property type="entry name" value="YVTN repeat-like/Quinoprotein amine dehydrogenase"/>
    <property type="match status" value="1"/>
</dbReference>
<comment type="caution">
    <text evidence="8">The sequence shown here is derived from an EMBL/GenBank/DDBJ whole genome shotgun (WGS) entry which is preliminary data.</text>
</comment>
<dbReference type="SUPFAM" id="SSF50978">
    <property type="entry name" value="WD40 repeat-like"/>
    <property type="match status" value="1"/>
</dbReference>
<organism evidence="8 9">
    <name type="scientific">Erysiphe pulchra</name>
    <dbReference type="NCBI Taxonomy" id="225359"/>
    <lineage>
        <taxon>Eukaryota</taxon>
        <taxon>Fungi</taxon>
        <taxon>Dikarya</taxon>
        <taxon>Ascomycota</taxon>
        <taxon>Pezizomycotina</taxon>
        <taxon>Leotiomycetes</taxon>
        <taxon>Erysiphales</taxon>
        <taxon>Erysiphaceae</taxon>
        <taxon>Erysiphe</taxon>
    </lineage>
</organism>
<keyword evidence="5" id="KW-0131">Cell cycle</keyword>
<dbReference type="OrthoDB" id="2110451at2759"/>
<evidence type="ECO:0000256" key="5">
    <source>
        <dbReference type="ARBA" id="ARBA00023306"/>
    </source>
</evidence>
<dbReference type="GO" id="GO:0070979">
    <property type="term" value="P:protein K11-linked ubiquitination"/>
    <property type="evidence" value="ECO:0007669"/>
    <property type="project" value="TreeGrafter"/>
</dbReference>
<dbReference type="PANTHER" id="PTHR13260">
    <property type="entry name" value="ANAPHASE PROMOTING COMPLEX SUBUNIT 4 APC4"/>
    <property type="match status" value="1"/>
</dbReference>
<dbReference type="AlphaFoldDB" id="A0A2S4PQU6"/>
<keyword evidence="2" id="KW-0132">Cell division</keyword>
<dbReference type="GO" id="GO:0005680">
    <property type="term" value="C:anaphase-promoting complex"/>
    <property type="evidence" value="ECO:0007669"/>
    <property type="project" value="InterPro"/>
</dbReference>
<dbReference type="InterPro" id="IPR015943">
    <property type="entry name" value="WD40/YVTN_repeat-like_dom_sf"/>
</dbReference>
<sequence length="792" mass="89479">MERQENLSVMSDNSLSEVIIPGLVSYCPSIDLVALCTVKGHVSVYRLNGELVYGTTQKPNDLQVDSLQWKPNGNLFATAWSDGCVRLVCVESGKTVHQFESDHQVSKVTCMGWCSNKTTNSAASIYINDTRGIEKFIQNDNKDFCEDSASLLDLPRDLFLIDIETSLPKLSTLPAGGDSEDIFCTRSSLDALISPFDPKDNHAVDVMIFGTKEGRIQVIIYDSFFIGSFESPVSVNGSSCFLTLHSSQENSSTHALIFKHPDTENLFFVTMDLRFISASNGNLSLLASRSTALQNLLRYIFQVQTLMFTEWKASRELPDKFLQSINKTLNEKYECDIVQALCHSLATGHVYPPIKEWLMHEISERGHKRWEKAVLTGLGNLKRIIHENMLPALDRFTVILSRFFGIAKFQPIGEGPGFTSQHISLLMDTIACLHLISSKILSQVIDEIDLFTSFSAWMRYEIDQLTNDFSSTLADDITDKESLIDHSKVFFYLQKILTSTPLADHFIDSPSSEEIKNFSQARKPMFETVSQHLKKQRQGLVYNKSILFLKNHCDELSIGATSLFKGIAGSEKCNVIFGKECLIGMAEPDSPMDLKLAMQDASTFPSYFAFVPKGMPHCIRIICVKVLLYNGISSYDCIESCTVQLGEGSVKDMKFFDENNLLVLWKFDRGKESTKLLSLPYREVDKATSHQATNFMEHTNSFKLEYVPFIPYSLLNSSSTTEMSKPDIFIKTHSIPQYFSKYEIASEDNQFKPENLCVRKTFGGNQYEHQELMTISKSTDDQRIVLLDQERF</sequence>
<evidence type="ECO:0000259" key="6">
    <source>
        <dbReference type="Pfam" id="PF12894"/>
    </source>
</evidence>
<evidence type="ECO:0000313" key="9">
    <source>
        <dbReference type="Proteomes" id="UP000237438"/>
    </source>
</evidence>
<name>A0A2S4PQU6_9PEZI</name>
<dbReference type="InterPro" id="IPR024977">
    <property type="entry name" value="Apc4-like_WD40_dom"/>
</dbReference>
<feature type="domain" description="Anaphase-promoting complex subunit 4 long" evidence="7">
    <location>
        <begin position="269"/>
        <end position="467"/>
    </location>
</feature>
<feature type="domain" description="Anaphase-promoting complex subunit 4-like WD40" evidence="6">
    <location>
        <begin position="24"/>
        <end position="116"/>
    </location>
</feature>
<dbReference type="STRING" id="225359.A0A2S4PQU6"/>
<dbReference type="GO" id="GO:0031145">
    <property type="term" value="P:anaphase-promoting complex-dependent catabolic process"/>
    <property type="evidence" value="ECO:0007669"/>
    <property type="project" value="InterPro"/>
</dbReference>
<keyword evidence="9" id="KW-1185">Reference proteome</keyword>
<evidence type="ECO:0000256" key="1">
    <source>
        <dbReference type="ARBA" id="ARBA00016067"/>
    </source>
</evidence>
<evidence type="ECO:0000256" key="4">
    <source>
        <dbReference type="ARBA" id="ARBA00022786"/>
    </source>
</evidence>
<dbReference type="PANTHER" id="PTHR13260:SF0">
    <property type="entry name" value="ANAPHASE-PROMOTING COMPLEX SUBUNIT 4"/>
    <property type="match status" value="1"/>
</dbReference>
<reference evidence="8 9" key="1">
    <citation type="submission" date="2017-10" db="EMBL/GenBank/DDBJ databases">
        <title>Development of genomic resources for the powdery mildew, Erysiphe pulchra.</title>
        <authorList>
            <person name="Wadl P.A."/>
            <person name="Mack B.M."/>
            <person name="Moore G."/>
            <person name="Beltz S.B."/>
        </authorList>
    </citation>
    <scope>NUCLEOTIDE SEQUENCE [LARGE SCALE GENOMIC DNA]</scope>
    <source>
        <strain evidence="8">Cflorida</strain>
    </source>
</reference>
<keyword evidence="4" id="KW-0833">Ubl conjugation pathway</keyword>
<keyword evidence="3" id="KW-0498">Mitosis</keyword>
<dbReference type="GO" id="GO:0034399">
    <property type="term" value="C:nuclear periphery"/>
    <property type="evidence" value="ECO:0007669"/>
    <property type="project" value="TreeGrafter"/>
</dbReference>
<evidence type="ECO:0000313" key="8">
    <source>
        <dbReference type="EMBL" id="POS84396.1"/>
    </source>
</evidence>
<dbReference type="Pfam" id="PF12896">
    <property type="entry name" value="ANAPC4"/>
    <property type="match status" value="1"/>
</dbReference>
<dbReference type="InterPro" id="IPR036322">
    <property type="entry name" value="WD40_repeat_dom_sf"/>
</dbReference>
<gene>
    <name evidence="8" type="ORF">EPUL_003540</name>
</gene>
<evidence type="ECO:0000256" key="3">
    <source>
        <dbReference type="ARBA" id="ARBA00022776"/>
    </source>
</evidence>
<evidence type="ECO:0000256" key="2">
    <source>
        <dbReference type="ARBA" id="ARBA00022618"/>
    </source>
</evidence>
<dbReference type="InterPro" id="IPR024790">
    <property type="entry name" value="APC4_long_dom"/>
</dbReference>
<dbReference type="GO" id="GO:0051301">
    <property type="term" value="P:cell division"/>
    <property type="evidence" value="ECO:0007669"/>
    <property type="project" value="UniProtKB-KW"/>
</dbReference>